<feature type="transmembrane region" description="Helical" evidence="8">
    <location>
        <begin position="303"/>
        <end position="325"/>
    </location>
</feature>
<dbReference type="AlphaFoldDB" id="A0A6N7X2T6"/>
<dbReference type="GO" id="GO:0009401">
    <property type="term" value="P:phosphoenolpyruvate-dependent sugar phosphotransferase system"/>
    <property type="evidence" value="ECO:0007669"/>
    <property type="project" value="InterPro"/>
</dbReference>
<dbReference type="InterPro" id="IPR003352">
    <property type="entry name" value="PTS_EIIC"/>
</dbReference>
<organism evidence="10 11">
    <name type="scientific">Mogibacterium kristiansenii</name>
    <dbReference type="NCBI Taxonomy" id="2606708"/>
    <lineage>
        <taxon>Bacteria</taxon>
        <taxon>Bacillati</taxon>
        <taxon>Bacillota</taxon>
        <taxon>Clostridia</taxon>
        <taxon>Peptostreptococcales</taxon>
        <taxon>Anaerovoracaceae</taxon>
        <taxon>Mogibacterium</taxon>
    </lineage>
</organism>
<dbReference type="Pfam" id="PF13303">
    <property type="entry name" value="PTS_EIIC_2"/>
    <property type="match status" value="1"/>
</dbReference>
<evidence type="ECO:0000313" key="11">
    <source>
        <dbReference type="Proteomes" id="UP000469424"/>
    </source>
</evidence>
<dbReference type="GO" id="GO:0008982">
    <property type="term" value="F:protein-N(PI)-phosphohistidine-sugar phosphotransferase activity"/>
    <property type="evidence" value="ECO:0007669"/>
    <property type="project" value="InterPro"/>
</dbReference>
<sequence>MVTIISGIALLLITLAAFSLFSLKMPKGQAAMSGMANAAVATFLVEAIMSYIAGDLFGISFFKDVGSIAGGMGGVAAAALVPMGMGASPVLSMCAGVAVGGYGILPGFIAGYVVGLIGPVIEKKLPEGLDVIVGALAVASVARAIAAFVNPGVTMVLSIIGKTITEATLTSPIIMGFLLGGIIKMICTSPLSSMALTAMLGLTGLPMGIAAVACFGGSFTNGTIFKRLHFGNNGNVIAVMLEPLTQADIVTTHPIPIYGSNFFGGGIAGVGAAMLGIVNNAPGTASPIPGMLAPFAFNAPGKVVMALAIAAVGGGIAGFIGSIVFKKFDEGAKSVRI</sequence>
<comment type="subcellular location">
    <subcellularLocation>
        <location evidence="1">Cell membrane</location>
        <topology evidence="1">Multi-pass membrane protein</topology>
    </subcellularLocation>
</comment>
<reference evidence="10 11" key="1">
    <citation type="submission" date="2019-08" db="EMBL/GenBank/DDBJ databases">
        <title>In-depth cultivation of the pig gut microbiome towards novel bacterial diversity and tailored functional studies.</title>
        <authorList>
            <person name="Wylensek D."/>
            <person name="Hitch T.C.A."/>
            <person name="Clavel T."/>
        </authorList>
    </citation>
    <scope>NUCLEOTIDE SEQUENCE [LARGE SCALE GENOMIC DNA]</scope>
    <source>
        <strain evidence="10 11">WCA-MUC-591-APC-4B</strain>
    </source>
</reference>
<keyword evidence="3" id="KW-1003">Cell membrane</keyword>
<evidence type="ECO:0000256" key="1">
    <source>
        <dbReference type="ARBA" id="ARBA00004651"/>
    </source>
</evidence>
<dbReference type="PANTHER" id="PTHR40063">
    <property type="entry name" value="MEMBRANE PROTEIN-RELATED"/>
    <property type="match status" value="1"/>
</dbReference>
<protein>
    <submittedName>
        <fullName evidence="10">PTS sugar transporter subunit IIC</fullName>
    </submittedName>
</protein>
<feature type="transmembrane region" description="Helical" evidence="8">
    <location>
        <begin position="129"/>
        <end position="149"/>
    </location>
</feature>
<dbReference type="Proteomes" id="UP000469424">
    <property type="component" value="Unassembled WGS sequence"/>
</dbReference>
<keyword evidence="5 8" id="KW-0812">Transmembrane</keyword>
<comment type="caution">
    <text evidence="10">The sequence shown here is derived from an EMBL/GenBank/DDBJ whole genome shotgun (WGS) entry which is preliminary data.</text>
</comment>
<dbReference type="PANTHER" id="PTHR40063:SF1">
    <property type="entry name" value="MEMBRANE PROTEIN"/>
    <property type="match status" value="1"/>
</dbReference>
<accession>A0A6N7X2T6</accession>
<evidence type="ECO:0000256" key="2">
    <source>
        <dbReference type="ARBA" id="ARBA00022448"/>
    </source>
</evidence>
<keyword evidence="7 8" id="KW-0472">Membrane</keyword>
<evidence type="ECO:0000259" key="9">
    <source>
        <dbReference type="Pfam" id="PF13303"/>
    </source>
</evidence>
<feature type="transmembrane region" description="Helical" evidence="8">
    <location>
        <begin position="90"/>
        <end position="117"/>
    </location>
</feature>
<gene>
    <name evidence="10" type="ORF">FYJ65_00395</name>
</gene>
<feature type="domain" description="Phosphotransferase system EIIC" evidence="9">
    <location>
        <begin position="31"/>
        <end position="329"/>
    </location>
</feature>
<feature type="transmembrane region" description="Helical" evidence="8">
    <location>
        <begin position="35"/>
        <end position="53"/>
    </location>
</feature>
<evidence type="ECO:0000256" key="7">
    <source>
        <dbReference type="ARBA" id="ARBA00023136"/>
    </source>
</evidence>
<dbReference type="EMBL" id="VUNA01000001">
    <property type="protein sequence ID" value="MST69810.1"/>
    <property type="molecule type" value="Genomic_DNA"/>
</dbReference>
<feature type="transmembrane region" description="Helical" evidence="8">
    <location>
        <begin position="65"/>
        <end position="84"/>
    </location>
</feature>
<keyword evidence="4 10" id="KW-0762">Sugar transport</keyword>
<evidence type="ECO:0000256" key="5">
    <source>
        <dbReference type="ARBA" id="ARBA00022692"/>
    </source>
</evidence>
<evidence type="ECO:0000256" key="3">
    <source>
        <dbReference type="ARBA" id="ARBA00022475"/>
    </source>
</evidence>
<evidence type="ECO:0000256" key="6">
    <source>
        <dbReference type="ARBA" id="ARBA00022989"/>
    </source>
</evidence>
<keyword evidence="11" id="KW-1185">Reference proteome</keyword>
<dbReference type="GO" id="GO:0005886">
    <property type="term" value="C:plasma membrane"/>
    <property type="evidence" value="ECO:0007669"/>
    <property type="project" value="UniProtKB-SubCell"/>
</dbReference>
<proteinExistence type="predicted"/>
<evidence type="ECO:0000256" key="4">
    <source>
        <dbReference type="ARBA" id="ARBA00022597"/>
    </source>
</evidence>
<name>A0A6N7X2T6_9FIRM</name>
<keyword evidence="6 8" id="KW-1133">Transmembrane helix</keyword>
<keyword evidence="2" id="KW-0813">Transport</keyword>
<feature type="transmembrane region" description="Helical" evidence="8">
    <location>
        <begin position="199"/>
        <end position="219"/>
    </location>
</feature>
<evidence type="ECO:0000313" key="10">
    <source>
        <dbReference type="EMBL" id="MST69810.1"/>
    </source>
</evidence>
<feature type="transmembrane region" description="Helical" evidence="8">
    <location>
        <begin position="169"/>
        <end position="187"/>
    </location>
</feature>
<evidence type="ECO:0000256" key="8">
    <source>
        <dbReference type="SAM" id="Phobius"/>
    </source>
</evidence>
<dbReference type="RefSeq" id="WP_154553365.1">
    <property type="nucleotide sequence ID" value="NZ_JAQXUZ010000004.1"/>
</dbReference>